<accession>A0A9P5TDC9</accession>
<evidence type="ECO:0000313" key="1">
    <source>
        <dbReference type="EMBL" id="KAF8485764.1"/>
    </source>
</evidence>
<dbReference type="Proteomes" id="UP000759537">
    <property type="component" value="Unassembled WGS sequence"/>
</dbReference>
<protein>
    <submittedName>
        <fullName evidence="1">Uncharacterized protein</fullName>
    </submittedName>
</protein>
<proteinExistence type="predicted"/>
<keyword evidence="2" id="KW-1185">Reference proteome</keyword>
<name>A0A9P5TDC9_9AGAM</name>
<dbReference type="AlphaFoldDB" id="A0A9P5TDC9"/>
<gene>
    <name evidence="1" type="ORF">DFH94DRAFT_678593</name>
</gene>
<organism evidence="1 2">
    <name type="scientific">Russula ochroleuca</name>
    <dbReference type="NCBI Taxonomy" id="152965"/>
    <lineage>
        <taxon>Eukaryota</taxon>
        <taxon>Fungi</taxon>
        <taxon>Dikarya</taxon>
        <taxon>Basidiomycota</taxon>
        <taxon>Agaricomycotina</taxon>
        <taxon>Agaricomycetes</taxon>
        <taxon>Russulales</taxon>
        <taxon>Russulaceae</taxon>
        <taxon>Russula</taxon>
    </lineage>
</organism>
<comment type="caution">
    <text evidence="1">The sequence shown here is derived from an EMBL/GenBank/DDBJ whole genome shotgun (WGS) entry which is preliminary data.</text>
</comment>
<reference evidence="1" key="2">
    <citation type="journal article" date="2020" name="Nat. Commun.">
        <title>Large-scale genome sequencing of mycorrhizal fungi provides insights into the early evolution of symbiotic traits.</title>
        <authorList>
            <person name="Miyauchi S."/>
            <person name="Kiss E."/>
            <person name="Kuo A."/>
            <person name="Drula E."/>
            <person name="Kohler A."/>
            <person name="Sanchez-Garcia M."/>
            <person name="Morin E."/>
            <person name="Andreopoulos B."/>
            <person name="Barry K.W."/>
            <person name="Bonito G."/>
            <person name="Buee M."/>
            <person name="Carver A."/>
            <person name="Chen C."/>
            <person name="Cichocki N."/>
            <person name="Clum A."/>
            <person name="Culley D."/>
            <person name="Crous P.W."/>
            <person name="Fauchery L."/>
            <person name="Girlanda M."/>
            <person name="Hayes R.D."/>
            <person name="Keri Z."/>
            <person name="LaButti K."/>
            <person name="Lipzen A."/>
            <person name="Lombard V."/>
            <person name="Magnuson J."/>
            <person name="Maillard F."/>
            <person name="Murat C."/>
            <person name="Nolan M."/>
            <person name="Ohm R.A."/>
            <person name="Pangilinan J."/>
            <person name="Pereira M.F."/>
            <person name="Perotto S."/>
            <person name="Peter M."/>
            <person name="Pfister S."/>
            <person name="Riley R."/>
            <person name="Sitrit Y."/>
            <person name="Stielow J.B."/>
            <person name="Szollosi G."/>
            <person name="Zifcakova L."/>
            <person name="Stursova M."/>
            <person name="Spatafora J.W."/>
            <person name="Tedersoo L."/>
            <person name="Vaario L.M."/>
            <person name="Yamada A."/>
            <person name="Yan M."/>
            <person name="Wang P."/>
            <person name="Xu J."/>
            <person name="Bruns T."/>
            <person name="Baldrian P."/>
            <person name="Vilgalys R."/>
            <person name="Dunand C."/>
            <person name="Henrissat B."/>
            <person name="Grigoriev I.V."/>
            <person name="Hibbett D."/>
            <person name="Nagy L.G."/>
            <person name="Martin F.M."/>
        </authorList>
    </citation>
    <scope>NUCLEOTIDE SEQUENCE</scope>
    <source>
        <strain evidence="1">Prilba</strain>
    </source>
</reference>
<sequence length="166" mass="18288">MKEGDSLSNHSRQSDVSSFMVKQSPVPAWHREGLISHLCEWIILDDQAQQHAVNTMTHDNMWQAQGRVTYGKGTSKEDPFISRLERGRGEGGDCEVDASCVSVEGVSVGIEGVHIMHMRVSKAHAWVLKLEGACEGMRVTVVGEDMGESEVEVEVERARKALANAK</sequence>
<reference evidence="1" key="1">
    <citation type="submission" date="2019-10" db="EMBL/GenBank/DDBJ databases">
        <authorList>
            <consortium name="DOE Joint Genome Institute"/>
            <person name="Kuo A."/>
            <person name="Miyauchi S."/>
            <person name="Kiss E."/>
            <person name="Drula E."/>
            <person name="Kohler A."/>
            <person name="Sanchez-Garcia M."/>
            <person name="Andreopoulos B."/>
            <person name="Barry K.W."/>
            <person name="Bonito G."/>
            <person name="Buee M."/>
            <person name="Carver A."/>
            <person name="Chen C."/>
            <person name="Cichocki N."/>
            <person name="Clum A."/>
            <person name="Culley D."/>
            <person name="Crous P.W."/>
            <person name="Fauchery L."/>
            <person name="Girlanda M."/>
            <person name="Hayes R."/>
            <person name="Keri Z."/>
            <person name="LaButti K."/>
            <person name="Lipzen A."/>
            <person name="Lombard V."/>
            <person name="Magnuson J."/>
            <person name="Maillard F."/>
            <person name="Morin E."/>
            <person name="Murat C."/>
            <person name="Nolan M."/>
            <person name="Ohm R."/>
            <person name="Pangilinan J."/>
            <person name="Pereira M."/>
            <person name="Perotto S."/>
            <person name="Peter M."/>
            <person name="Riley R."/>
            <person name="Sitrit Y."/>
            <person name="Stielow B."/>
            <person name="Szollosi G."/>
            <person name="Zifcakova L."/>
            <person name="Stursova M."/>
            <person name="Spatafora J.W."/>
            <person name="Tedersoo L."/>
            <person name="Vaario L.-M."/>
            <person name="Yamada A."/>
            <person name="Yan M."/>
            <person name="Wang P."/>
            <person name="Xu J."/>
            <person name="Bruns T."/>
            <person name="Baldrian P."/>
            <person name="Vilgalys R."/>
            <person name="Henrissat B."/>
            <person name="Grigoriev I.V."/>
            <person name="Hibbett D."/>
            <person name="Nagy L.G."/>
            <person name="Martin F.M."/>
        </authorList>
    </citation>
    <scope>NUCLEOTIDE SEQUENCE</scope>
    <source>
        <strain evidence="1">Prilba</strain>
    </source>
</reference>
<dbReference type="EMBL" id="WHVB01000002">
    <property type="protein sequence ID" value="KAF8485764.1"/>
    <property type="molecule type" value="Genomic_DNA"/>
</dbReference>
<evidence type="ECO:0000313" key="2">
    <source>
        <dbReference type="Proteomes" id="UP000759537"/>
    </source>
</evidence>